<proteinExistence type="inferred from homology"/>
<feature type="domain" description="Kinesin motor" evidence="14">
    <location>
        <begin position="5"/>
        <end position="338"/>
    </location>
</feature>
<name>A0A0V0QMM1_PSEPJ</name>
<dbReference type="GO" id="GO:0005874">
    <property type="term" value="C:microtubule"/>
    <property type="evidence" value="ECO:0007669"/>
    <property type="project" value="UniProtKB-KW"/>
</dbReference>
<dbReference type="InterPro" id="IPR027640">
    <property type="entry name" value="Kinesin-like_fam"/>
</dbReference>
<dbReference type="PRINTS" id="PR00380">
    <property type="entry name" value="KINESINHEAVY"/>
</dbReference>
<keyword evidence="4 10" id="KW-0547">Nucleotide-binding</keyword>
<dbReference type="FunFam" id="3.40.850.10:FF:000019">
    <property type="entry name" value="Kinesin-like protein KIN-5D"/>
    <property type="match status" value="1"/>
</dbReference>
<keyword evidence="3 11" id="KW-0493">Microtubule</keyword>
<keyword evidence="7 10" id="KW-0505">Motor protein</keyword>
<dbReference type="Pfam" id="PF00225">
    <property type="entry name" value="Kinesin"/>
    <property type="match status" value="1"/>
</dbReference>
<feature type="region of interest" description="Disordered" evidence="13">
    <location>
        <begin position="830"/>
        <end position="878"/>
    </location>
</feature>
<protein>
    <recommendedName>
        <fullName evidence="11">Kinesin-like protein</fullName>
    </recommendedName>
</protein>
<dbReference type="GO" id="GO:0016787">
    <property type="term" value="F:hydrolase activity"/>
    <property type="evidence" value="ECO:0007669"/>
    <property type="project" value="UniProtKB-KW"/>
</dbReference>
<evidence type="ECO:0000313" key="16">
    <source>
        <dbReference type="Proteomes" id="UP000054937"/>
    </source>
</evidence>
<dbReference type="EMBL" id="LDAU01000131">
    <property type="protein sequence ID" value="KRX03506.1"/>
    <property type="molecule type" value="Genomic_DNA"/>
</dbReference>
<comment type="subcellular location">
    <subcellularLocation>
        <location evidence="1">Cytoplasm</location>
        <location evidence="1">Cytoskeleton</location>
    </subcellularLocation>
</comment>
<dbReference type="GO" id="GO:0005524">
    <property type="term" value="F:ATP binding"/>
    <property type="evidence" value="ECO:0007669"/>
    <property type="project" value="UniProtKB-UniRule"/>
</dbReference>
<evidence type="ECO:0000256" key="6">
    <source>
        <dbReference type="ARBA" id="ARBA00023054"/>
    </source>
</evidence>
<evidence type="ECO:0000256" key="12">
    <source>
        <dbReference type="SAM" id="Coils"/>
    </source>
</evidence>
<evidence type="ECO:0000259" key="14">
    <source>
        <dbReference type="PROSITE" id="PS50067"/>
    </source>
</evidence>
<feature type="binding site" evidence="10">
    <location>
        <begin position="95"/>
        <end position="102"/>
    </location>
    <ligand>
        <name>ATP</name>
        <dbReference type="ChEBI" id="CHEBI:30616"/>
    </ligand>
</feature>
<evidence type="ECO:0000256" key="13">
    <source>
        <dbReference type="SAM" id="MobiDB-lite"/>
    </source>
</evidence>
<keyword evidence="5 10" id="KW-0067">ATP-binding</keyword>
<feature type="compositionally biased region" description="Low complexity" evidence="13">
    <location>
        <begin position="866"/>
        <end position="878"/>
    </location>
</feature>
<dbReference type="PANTHER" id="PTHR47968">
    <property type="entry name" value="CENTROMERE PROTEIN E"/>
    <property type="match status" value="1"/>
</dbReference>
<dbReference type="GO" id="GO:0007018">
    <property type="term" value="P:microtubule-based movement"/>
    <property type="evidence" value="ECO:0007669"/>
    <property type="project" value="InterPro"/>
</dbReference>
<dbReference type="InterPro" id="IPR027417">
    <property type="entry name" value="P-loop_NTPase"/>
</dbReference>
<dbReference type="GO" id="GO:0007010">
    <property type="term" value="P:cytoskeleton organization"/>
    <property type="evidence" value="ECO:0007669"/>
    <property type="project" value="UniProtKB-ARBA"/>
</dbReference>
<dbReference type="PANTHER" id="PTHR47968:SF75">
    <property type="entry name" value="CENTROMERE-ASSOCIATED PROTEIN E"/>
    <property type="match status" value="1"/>
</dbReference>
<evidence type="ECO:0000313" key="15">
    <source>
        <dbReference type="EMBL" id="KRX03506.1"/>
    </source>
</evidence>
<dbReference type="Gene3D" id="3.40.850.10">
    <property type="entry name" value="Kinesin motor domain"/>
    <property type="match status" value="1"/>
</dbReference>
<keyword evidence="2" id="KW-0963">Cytoplasm</keyword>
<dbReference type="CDD" id="cd01369">
    <property type="entry name" value="KISc_KHC_KIF5"/>
    <property type="match status" value="1"/>
</dbReference>
<evidence type="ECO:0000256" key="3">
    <source>
        <dbReference type="ARBA" id="ARBA00022701"/>
    </source>
</evidence>
<evidence type="ECO:0000256" key="11">
    <source>
        <dbReference type="RuleBase" id="RU000394"/>
    </source>
</evidence>
<dbReference type="AlphaFoldDB" id="A0A0V0QMM1"/>
<feature type="coiled-coil region" evidence="12">
    <location>
        <begin position="663"/>
        <end position="709"/>
    </location>
</feature>
<evidence type="ECO:0000256" key="4">
    <source>
        <dbReference type="ARBA" id="ARBA00022741"/>
    </source>
</evidence>
<dbReference type="PROSITE" id="PS00411">
    <property type="entry name" value="KINESIN_MOTOR_1"/>
    <property type="match status" value="1"/>
</dbReference>
<evidence type="ECO:0000256" key="8">
    <source>
        <dbReference type="ARBA" id="ARBA00023212"/>
    </source>
</evidence>
<dbReference type="Proteomes" id="UP000054937">
    <property type="component" value="Unassembled WGS sequence"/>
</dbReference>
<dbReference type="GO" id="GO:0003777">
    <property type="term" value="F:microtubule motor activity"/>
    <property type="evidence" value="ECO:0007669"/>
    <property type="project" value="InterPro"/>
</dbReference>
<evidence type="ECO:0000256" key="7">
    <source>
        <dbReference type="ARBA" id="ARBA00023175"/>
    </source>
</evidence>
<evidence type="ECO:0000256" key="1">
    <source>
        <dbReference type="ARBA" id="ARBA00004245"/>
    </source>
</evidence>
<keyword evidence="8" id="KW-0206">Cytoskeleton</keyword>
<evidence type="ECO:0000256" key="2">
    <source>
        <dbReference type="ARBA" id="ARBA00022490"/>
    </source>
</evidence>
<organism evidence="15 16">
    <name type="scientific">Pseudocohnilembus persalinus</name>
    <name type="common">Ciliate</name>
    <dbReference type="NCBI Taxonomy" id="266149"/>
    <lineage>
        <taxon>Eukaryota</taxon>
        <taxon>Sar</taxon>
        <taxon>Alveolata</taxon>
        <taxon>Ciliophora</taxon>
        <taxon>Intramacronucleata</taxon>
        <taxon>Oligohymenophorea</taxon>
        <taxon>Scuticociliatia</taxon>
        <taxon>Philasterida</taxon>
        <taxon>Pseudocohnilembidae</taxon>
        <taxon>Pseudocohnilembus</taxon>
    </lineage>
</organism>
<keyword evidence="16" id="KW-1185">Reference proteome</keyword>
<dbReference type="InterPro" id="IPR036961">
    <property type="entry name" value="Kinesin_motor_dom_sf"/>
</dbReference>
<dbReference type="SUPFAM" id="SSF52540">
    <property type="entry name" value="P-loop containing nucleoside triphosphate hydrolases"/>
    <property type="match status" value="1"/>
</dbReference>
<reference evidence="15 16" key="1">
    <citation type="journal article" date="2015" name="Sci. Rep.">
        <title>Genome of the facultative scuticociliatosis pathogen Pseudocohnilembus persalinus provides insight into its virulence through horizontal gene transfer.</title>
        <authorList>
            <person name="Xiong J."/>
            <person name="Wang G."/>
            <person name="Cheng J."/>
            <person name="Tian M."/>
            <person name="Pan X."/>
            <person name="Warren A."/>
            <person name="Jiang C."/>
            <person name="Yuan D."/>
            <person name="Miao W."/>
        </authorList>
    </citation>
    <scope>NUCLEOTIDE SEQUENCE [LARGE SCALE GENOMIC DNA]</scope>
    <source>
        <strain evidence="15">36N120E</strain>
    </source>
</reference>
<feature type="coiled-coil region" evidence="12">
    <location>
        <begin position="742"/>
        <end position="822"/>
    </location>
</feature>
<comment type="caution">
    <text evidence="15">The sequence shown here is derived from an EMBL/GenBank/DDBJ whole genome shotgun (WGS) entry which is preliminary data.</text>
</comment>
<keyword evidence="15" id="KW-0378">Hydrolase</keyword>
<evidence type="ECO:0000256" key="10">
    <source>
        <dbReference type="PROSITE-ProRule" id="PRU00283"/>
    </source>
</evidence>
<dbReference type="InterPro" id="IPR001752">
    <property type="entry name" value="Kinesin_motor_dom"/>
</dbReference>
<feature type="coiled-coil region" evidence="12">
    <location>
        <begin position="399"/>
        <end position="639"/>
    </location>
</feature>
<dbReference type="GO" id="GO:0008017">
    <property type="term" value="F:microtubule binding"/>
    <property type="evidence" value="ECO:0007669"/>
    <property type="project" value="InterPro"/>
</dbReference>
<sequence length="878" mass="103148">MSTVNVKVVLRVRPLNKKEIERGGNICLKFVNQQTVKIKFSEEQERAKSSESIPDFNFDHVFPMDTKQENVFDIAARPVIESVFEGFNGTIFAYGQTSSGKTHTMQGPNIDDQEMKGIIPRMVDYIFDKIYDSPEHIEFKIKISAVEIYMEKIRDLLREGSNHNLQIREDKQKGIYIQDAQESYVSDQSDIYKLLQIANLNRAVAHTNMNEGSSRSHMVFIMTIQKNNTQDNSCVMGKLSLIDLAGSEKIEKTGATGSTLEEAKLINKSLSELGNVINALTDKNQTHIPYRNSKLTRLLQESLGGNARTTLIITASPSPYNELETLSTLRFGSRAKSIENKAVINKEWTVNELLQIVKKKDQEIAFLVKRVQILEDYIQSKGLEIPQSESKEEKEIKQKKQDEEDIEALYSNISELKEQNQSLEDDLNSERKIIQEKNQEIDNLRQQLQEKISELEDKLLEKEAEDREKQIKINQEYKDLQEEYEQTQKDNKDLIQEMNKQKKEIQEIQEKMKQQSEEIISNELEEIQNQKQSEQIIQLEQDKEELMKKQTQQSEKLQTIENELSEKVKQIEVKEQEIEETKKELEQIKFQLNTLLGSKDGEKLDAMRKEFQNQNQEMKEQLDKKGEQLDQVLKYLQENQDKEKSQVQNNEEIKNMFQEQFKRQQLEQEEKQKIQNQQDEKNKEYEQKIQNLEEKLQQQQNQYDKDLQVIINQKIEVESELIELKHHIKDKKGQEIQKKDKLSNLKNQISKFTEQMQAQILQNENLKYENEKLQIQKKRDKNLIEELTKDLHQLKEKYQARYTKLKEENSKLKNQTQNTQTHMQLIQSIQQKYGQKKEKNNSSYLSGSRIIKPIQGKKVSESHNIQQQQLQQDAQNQQ</sequence>
<dbReference type="SMART" id="SM00129">
    <property type="entry name" value="KISc"/>
    <property type="match status" value="1"/>
</dbReference>
<evidence type="ECO:0000256" key="9">
    <source>
        <dbReference type="ARBA" id="ARBA00034704"/>
    </source>
</evidence>
<dbReference type="InParanoid" id="A0A0V0QMM1"/>
<evidence type="ECO:0000256" key="5">
    <source>
        <dbReference type="ARBA" id="ARBA00022840"/>
    </source>
</evidence>
<dbReference type="OMA" id="DDADCLM"/>
<dbReference type="OrthoDB" id="3176171at2759"/>
<accession>A0A0V0QMM1</accession>
<comment type="similarity">
    <text evidence="9">Belongs to the TRAFAC class myosin-kinesin ATPase superfamily. Kinesin family. KIN-5/BimC subfamily.</text>
</comment>
<gene>
    <name evidence="15" type="ORF">PPERSA_02885</name>
</gene>
<dbReference type="PROSITE" id="PS50067">
    <property type="entry name" value="KINESIN_MOTOR_2"/>
    <property type="match status" value="1"/>
</dbReference>
<dbReference type="InterPro" id="IPR019821">
    <property type="entry name" value="Kinesin_motor_CS"/>
</dbReference>
<keyword evidence="6 12" id="KW-0175">Coiled coil</keyword>